<accession>A0A8S4PF12</accession>
<proteinExistence type="predicted"/>
<feature type="transmembrane region" description="Helical" evidence="1">
    <location>
        <begin position="257"/>
        <end position="279"/>
    </location>
</feature>
<feature type="transmembrane region" description="Helical" evidence="1">
    <location>
        <begin position="221"/>
        <end position="245"/>
    </location>
</feature>
<evidence type="ECO:0000313" key="2">
    <source>
        <dbReference type="EMBL" id="CAH1792133.1"/>
    </source>
</evidence>
<dbReference type="EMBL" id="CAIIXF020000008">
    <property type="protein sequence ID" value="CAH1792133.1"/>
    <property type="molecule type" value="Genomic_DNA"/>
</dbReference>
<sequence length="401" mass="44030">MESQNPQQTISYNTPVRQKIKEFKGYGAIFLGSFLLKLGLGAIIIGGMTYHYTYKSYEYPEKMYLNVNSRFFVGVWTGVFFVLTGIIGIVAGISKSQCMIATLLVLSVSGIFFAIALLSTYAVTLPFVMEGLRNEDQENQRAELINWELWAGLDGALFTIGVVSGFLCIVSSILGCAVVCCGRRNANTGHYLEMESQNPQQTVPDNAPVREKIDEFKGRSAISFGLLLIILGIGAAIIDGMIFKFDFQQYLSLSTPFWFTGVCGGAVFVLTGIIGIVAGTSKTQCMIATHLVLSVLGIFFAISLIIYYSFMVSYVGWSLESVTLLDLSVISIAIGVICGILCIVSSIFGCAVVCCGRRNEIPSWNYPGADNSGHIPYRYGQEMQQNPIHAQHPQKEEQLRF</sequence>
<feature type="transmembrane region" description="Helical" evidence="1">
    <location>
        <begin position="100"/>
        <end position="123"/>
    </location>
</feature>
<keyword evidence="3" id="KW-1185">Reference proteome</keyword>
<evidence type="ECO:0000313" key="3">
    <source>
        <dbReference type="Proteomes" id="UP000749559"/>
    </source>
</evidence>
<reference evidence="2" key="1">
    <citation type="submission" date="2022-03" db="EMBL/GenBank/DDBJ databases">
        <authorList>
            <person name="Martin C."/>
        </authorList>
    </citation>
    <scope>NUCLEOTIDE SEQUENCE</scope>
</reference>
<dbReference type="AlphaFoldDB" id="A0A8S4PF12"/>
<feature type="transmembrane region" description="Helical" evidence="1">
    <location>
        <begin position="71"/>
        <end position="93"/>
    </location>
</feature>
<protein>
    <submittedName>
        <fullName evidence="2">Uncharacterized protein</fullName>
    </submittedName>
</protein>
<comment type="caution">
    <text evidence="2">The sequence shown here is derived from an EMBL/GenBank/DDBJ whole genome shotgun (WGS) entry which is preliminary data.</text>
</comment>
<keyword evidence="1" id="KW-1133">Transmembrane helix</keyword>
<gene>
    <name evidence="2" type="ORF">OFUS_LOCUS17146</name>
</gene>
<feature type="transmembrane region" description="Helical" evidence="1">
    <location>
        <begin position="291"/>
        <end position="310"/>
    </location>
</feature>
<feature type="transmembrane region" description="Helical" evidence="1">
    <location>
        <begin position="26"/>
        <end position="51"/>
    </location>
</feature>
<dbReference type="PANTHER" id="PTHR23320">
    <property type="entry name" value="MEMBRANE-SPANNING 4-DOMAINS SUBFAMILY A MS4A -RELATED"/>
    <property type="match status" value="1"/>
</dbReference>
<keyword evidence="1" id="KW-0812">Transmembrane</keyword>
<dbReference type="PANTHER" id="PTHR23320:SF165">
    <property type="entry name" value="MARVEL DOMAIN-CONTAINING PROTEIN"/>
    <property type="match status" value="1"/>
</dbReference>
<feature type="transmembrane region" description="Helical" evidence="1">
    <location>
        <begin position="156"/>
        <end position="181"/>
    </location>
</feature>
<keyword evidence="1" id="KW-0472">Membrane</keyword>
<name>A0A8S4PF12_OWEFU</name>
<organism evidence="2 3">
    <name type="scientific">Owenia fusiformis</name>
    <name type="common">Polychaete worm</name>
    <dbReference type="NCBI Taxonomy" id="6347"/>
    <lineage>
        <taxon>Eukaryota</taxon>
        <taxon>Metazoa</taxon>
        <taxon>Spiralia</taxon>
        <taxon>Lophotrochozoa</taxon>
        <taxon>Annelida</taxon>
        <taxon>Polychaeta</taxon>
        <taxon>Sedentaria</taxon>
        <taxon>Canalipalpata</taxon>
        <taxon>Sabellida</taxon>
        <taxon>Oweniida</taxon>
        <taxon>Oweniidae</taxon>
        <taxon>Owenia</taxon>
    </lineage>
</organism>
<dbReference type="OrthoDB" id="10071849at2759"/>
<feature type="transmembrane region" description="Helical" evidence="1">
    <location>
        <begin position="330"/>
        <end position="355"/>
    </location>
</feature>
<dbReference type="Proteomes" id="UP000749559">
    <property type="component" value="Unassembled WGS sequence"/>
</dbReference>
<dbReference type="InterPro" id="IPR030417">
    <property type="entry name" value="MS4A"/>
</dbReference>
<evidence type="ECO:0000256" key="1">
    <source>
        <dbReference type="SAM" id="Phobius"/>
    </source>
</evidence>